<evidence type="ECO:0000313" key="3">
    <source>
        <dbReference type="Proteomes" id="UP000422108"/>
    </source>
</evidence>
<organism evidence="2 3">
    <name type="scientific">Desulfosarcina ovata subsp. ovata</name>
    <dbReference type="NCBI Taxonomy" id="2752305"/>
    <lineage>
        <taxon>Bacteria</taxon>
        <taxon>Pseudomonadati</taxon>
        <taxon>Thermodesulfobacteriota</taxon>
        <taxon>Desulfobacteria</taxon>
        <taxon>Desulfobacterales</taxon>
        <taxon>Desulfosarcinaceae</taxon>
        <taxon>Desulfosarcina</taxon>
    </lineage>
</organism>
<proteinExistence type="predicted"/>
<reference evidence="2 3" key="1">
    <citation type="submission" date="2019-11" db="EMBL/GenBank/DDBJ databases">
        <title>Comparative genomics of hydrocarbon-degrading Desulfosarcina strains.</title>
        <authorList>
            <person name="Watanabe M."/>
            <person name="Kojima H."/>
            <person name="Fukui M."/>
        </authorList>
    </citation>
    <scope>NUCLEOTIDE SEQUENCE [LARGE SCALE GENOMIC DNA]</scope>
    <source>
        <strain evidence="3">oXyS1</strain>
    </source>
</reference>
<dbReference type="Proteomes" id="UP000422108">
    <property type="component" value="Chromosome"/>
</dbReference>
<keyword evidence="3" id="KW-1185">Reference proteome</keyword>
<dbReference type="EMBL" id="AP021879">
    <property type="protein sequence ID" value="BBO88858.1"/>
    <property type="molecule type" value="Genomic_DNA"/>
</dbReference>
<gene>
    <name evidence="2" type="ORF">DSCOOX_20380</name>
</gene>
<sequence length="134" mass="14550">MRINVQNMVTRLSRIPFVRQAIADKADLSPFKEPPTLRVIVGVGAIGFSYVIGWPLIAGLGALSIHLARPAIVLIGGPVAYGLSHLVFILGMYLAGAEYSMVFLRWLTRVGMLKLMALTRTSLPNELPPPSNPV</sequence>
<keyword evidence="1" id="KW-0812">Transmembrane</keyword>
<dbReference type="AlphaFoldDB" id="A0A5K8A8U6"/>
<keyword evidence="1" id="KW-1133">Transmembrane helix</keyword>
<feature type="transmembrane region" description="Helical" evidence="1">
    <location>
        <begin position="71"/>
        <end position="95"/>
    </location>
</feature>
<dbReference type="RefSeq" id="WP_231716983.1">
    <property type="nucleotide sequence ID" value="NZ_AP021879.1"/>
</dbReference>
<feature type="transmembrane region" description="Helical" evidence="1">
    <location>
        <begin position="39"/>
        <end position="65"/>
    </location>
</feature>
<keyword evidence="1" id="KW-0472">Membrane</keyword>
<accession>A0A5K8A8U6</accession>
<evidence type="ECO:0000313" key="2">
    <source>
        <dbReference type="EMBL" id="BBO88858.1"/>
    </source>
</evidence>
<protein>
    <submittedName>
        <fullName evidence="2">Uncharacterized protein</fullName>
    </submittedName>
</protein>
<evidence type="ECO:0000256" key="1">
    <source>
        <dbReference type="SAM" id="Phobius"/>
    </source>
</evidence>
<name>A0A5K8A8U6_9BACT</name>